<dbReference type="Proteomes" id="UP001652625">
    <property type="component" value="Chromosome 01"/>
</dbReference>
<dbReference type="InterPro" id="IPR011701">
    <property type="entry name" value="MFS"/>
</dbReference>
<feature type="transmembrane region" description="Helical" evidence="1">
    <location>
        <begin position="57"/>
        <end position="75"/>
    </location>
</feature>
<evidence type="ECO:0000313" key="3">
    <source>
        <dbReference type="RefSeq" id="XP_065644337.1"/>
    </source>
</evidence>
<dbReference type="InterPro" id="IPR036259">
    <property type="entry name" value="MFS_trans_sf"/>
</dbReference>
<keyword evidence="1" id="KW-0472">Membrane</keyword>
<feature type="transmembrane region" description="Helical" evidence="1">
    <location>
        <begin position="330"/>
        <end position="350"/>
    </location>
</feature>
<feature type="transmembrane region" description="Helical" evidence="1">
    <location>
        <begin position="176"/>
        <end position="194"/>
    </location>
</feature>
<dbReference type="PANTHER" id="PTHR11360:SF251">
    <property type="entry name" value="MAJOR FACILITATOR SUPERFAMILY (MFS) PROFILE DOMAIN-CONTAINING PROTEIN"/>
    <property type="match status" value="1"/>
</dbReference>
<feature type="transmembrane region" description="Helical" evidence="1">
    <location>
        <begin position="142"/>
        <end position="164"/>
    </location>
</feature>
<proteinExistence type="predicted"/>
<reference evidence="3" key="2">
    <citation type="submission" date="2025-08" db="UniProtKB">
        <authorList>
            <consortium name="RefSeq"/>
        </authorList>
    </citation>
    <scope>IDENTIFICATION</scope>
</reference>
<dbReference type="RefSeq" id="XP_065644337.1">
    <property type="nucleotide sequence ID" value="XM_065788265.1"/>
</dbReference>
<dbReference type="Gene3D" id="1.20.1250.20">
    <property type="entry name" value="MFS general substrate transporter like domains"/>
    <property type="match status" value="1"/>
</dbReference>
<accession>A0ABM4B660</accession>
<organism evidence="2 3">
    <name type="scientific">Hydra vulgaris</name>
    <name type="common">Hydra</name>
    <name type="synonym">Hydra attenuata</name>
    <dbReference type="NCBI Taxonomy" id="6087"/>
    <lineage>
        <taxon>Eukaryota</taxon>
        <taxon>Metazoa</taxon>
        <taxon>Cnidaria</taxon>
        <taxon>Hydrozoa</taxon>
        <taxon>Hydroidolina</taxon>
        <taxon>Anthoathecata</taxon>
        <taxon>Aplanulata</taxon>
        <taxon>Hydridae</taxon>
        <taxon>Hydra</taxon>
    </lineage>
</organism>
<dbReference type="GeneID" id="100197039"/>
<feature type="transmembrane region" description="Helical" evidence="1">
    <location>
        <begin position="300"/>
        <end position="318"/>
    </location>
</feature>
<keyword evidence="1" id="KW-0812">Transmembrane</keyword>
<protein>
    <submittedName>
        <fullName evidence="3">Monocarboxylate transporter 14 isoform X2</fullName>
    </submittedName>
</protein>
<feature type="transmembrane region" description="Helical" evidence="1">
    <location>
        <begin position="111"/>
        <end position="135"/>
    </location>
</feature>
<feature type="transmembrane region" description="Helical" evidence="1">
    <location>
        <begin position="16"/>
        <end position="37"/>
    </location>
</feature>
<feature type="transmembrane region" description="Helical" evidence="1">
    <location>
        <begin position="356"/>
        <end position="377"/>
    </location>
</feature>
<name>A0ABM4B660_HYDVU</name>
<sequence>MCSAKKKKFKTHPDGGWGWCVVVAAFITQFIVVGLQNSSGVIFNELVQKFNKPRGETGFVSSISVGMMFLLGPFTTSLCEKLTCRRVSVLGGFLCILGMIASAYANTLELMYISFGVVWGLGTSFCYFPAMIVLVPYFDKRLPLVTGIVSSGSGFGTLVLSPFIQWFSHQYGVKNAFLMLAGLHGLVFFAGFVYKPVAKKYKFRQKNKNIYIDTEDDNKVSTLHDNSFQADKKRCLIPIKNKVKISIKRKFLNSDVFSLFKNKSYLAWCFGLSIFILGYFVPFVHLVRYAVLIGIPEVKSAFLISTLSISSTIFKLITGKLAGLKCVSKMQIYQFGLLTMGIGTTLIPISHSFYGLMAYCVVYGFGESVFIVMIPLITKDIVGVKKLPLALGCVFMIMGVPTTVGAPIAGWIYDYFDDYSYAFFVAGCMNVVGVLIMFLIDYFGEERSNEEILNKVTKSWLKKQRKQYKHPESSSAEPFVNQQYFEPKRSVFYKDLNTNNFSELSTNQTKEHNTNNLDDVKYYLNLCDSSKNSIITNQTNYKRHLLKRVNETSISTYSNKLTSKKDYKKTMFSEQTFKKNIPQIKISCSSSKNSISTDFNDGNDHIKNRTSIIHNYYDHDKALVKVDDAEEILVVESMMTAV</sequence>
<reference evidence="2" key="1">
    <citation type="submission" date="2025-05" db="UniProtKB">
        <authorList>
            <consortium name="RefSeq"/>
        </authorList>
    </citation>
    <scope>NUCLEOTIDE SEQUENCE [LARGE SCALE GENOMIC DNA]</scope>
</reference>
<dbReference type="PANTHER" id="PTHR11360">
    <property type="entry name" value="MONOCARBOXYLATE TRANSPORTER"/>
    <property type="match status" value="1"/>
</dbReference>
<evidence type="ECO:0000256" key="1">
    <source>
        <dbReference type="SAM" id="Phobius"/>
    </source>
</evidence>
<evidence type="ECO:0000313" key="2">
    <source>
        <dbReference type="Proteomes" id="UP001652625"/>
    </source>
</evidence>
<keyword evidence="1" id="KW-1133">Transmembrane helix</keyword>
<dbReference type="CDD" id="cd17352">
    <property type="entry name" value="MFS_MCT_SLC16"/>
    <property type="match status" value="1"/>
</dbReference>
<keyword evidence="2" id="KW-1185">Reference proteome</keyword>
<feature type="transmembrane region" description="Helical" evidence="1">
    <location>
        <begin position="419"/>
        <end position="440"/>
    </location>
</feature>
<feature type="transmembrane region" description="Helical" evidence="1">
    <location>
        <begin position="265"/>
        <end position="288"/>
    </location>
</feature>
<dbReference type="SUPFAM" id="SSF103473">
    <property type="entry name" value="MFS general substrate transporter"/>
    <property type="match status" value="1"/>
</dbReference>
<dbReference type="InterPro" id="IPR050327">
    <property type="entry name" value="Proton-linked_MCT"/>
</dbReference>
<feature type="transmembrane region" description="Helical" evidence="1">
    <location>
        <begin position="87"/>
        <end position="105"/>
    </location>
</feature>
<gene>
    <name evidence="3" type="primary">LOC100197039</name>
</gene>
<feature type="transmembrane region" description="Helical" evidence="1">
    <location>
        <begin position="389"/>
        <end position="413"/>
    </location>
</feature>
<dbReference type="Pfam" id="PF07690">
    <property type="entry name" value="MFS_1"/>
    <property type="match status" value="1"/>
</dbReference>